<dbReference type="RefSeq" id="WP_176805214.1">
    <property type="nucleotide sequence ID" value="NZ_JABXYJ010000017.1"/>
</dbReference>
<keyword evidence="6" id="KW-1185">Reference proteome</keyword>
<name>A0A850QRN9_9BURK</name>
<feature type="signal peptide" evidence="3">
    <location>
        <begin position="1"/>
        <end position="21"/>
    </location>
</feature>
<protein>
    <submittedName>
        <fullName evidence="5">Glycine zipper 2TM domain-containing protein</fullName>
    </submittedName>
</protein>
<sequence length="163" mass="17322">MKNALKLVVAMTAFCFTQAFAQVGQFYDTARVVNVQPMYQQSSSDCNIQQQSSQTESSRNNTGGLLGGVAGALLGSQIGGGNGRIAAAALGGVVGALTGDRLDNRQDSQPSLQRTNYALCQNNATSQLTGYLVTYEYNGRQGSKRFSYDPGQVVRVLVSVDPQ</sequence>
<keyword evidence="3" id="KW-0732">Signal</keyword>
<comment type="subcellular location">
    <subcellularLocation>
        <location evidence="1">Membrane</location>
    </subcellularLocation>
</comment>
<evidence type="ECO:0000313" key="6">
    <source>
        <dbReference type="Proteomes" id="UP000588051"/>
    </source>
</evidence>
<evidence type="ECO:0000256" key="2">
    <source>
        <dbReference type="ARBA" id="ARBA00023136"/>
    </source>
</evidence>
<dbReference type="Proteomes" id="UP000588051">
    <property type="component" value="Unassembled WGS sequence"/>
</dbReference>
<feature type="chain" id="PRO_5032428882" evidence="3">
    <location>
        <begin position="22"/>
        <end position="163"/>
    </location>
</feature>
<accession>A0A850QRN9</accession>
<dbReference type="PANTHER" id="PTHR35603">
    <property type="match status" value="1"/>
</dbReference>
<comment type="caution">
    <text evidence="5">The sequence shown here is derived from an EMBL/GenBank/DDBJ whole genome shotgun (WGS) entry which is preliminary data.</text>
</comment>
<proteinExistence type="predicted"/>
<evidence type="ECO:0000256" key="1">
    <source>
        <dbReference type="ARBA" id="ARBA00004370"/>
    </source>
</evidence>
<dbReference type="Pfam" id="PF05433">
    <property type="entry name" value="Rick_17kDa_Anti"/>
    <property type="match status" value="1"/>
</dbReference>
<organism evidence="5 6">
    <name type="scientific">Undibacterium oligocarboniphilum</name>
    <dbReference type="NCBI Taxonomy" id="666702"/>
    <lineage>
        <taxon>Bacteria</taxon>
        <taxon>Pseudomonadati</taxon>
        <taxon>Pseudomonadota</taxon>
        <taxon>Betaproteobacteria</taxon>
        <taxon>Burkholderiales</taxon>
        <taxon>Oxalobacteraceae</taxon>
        <taxon>Undibacterium</taxon>
    </lineage>
</organism>
<dbReference type="InterPro" id="IPR008816">
    <property type="entry name" value="Gly_zipper_2TM_dom"/>
</dbReference>
<feature type="domain" description="Glycine zipper 2TM" evidence="4">
    <location>
        <begin position="63"/>
        <end position="100"/>
    </location>
</feature>
<reference evidence="5 6" key="1">
    <citation type="submission" date="2020-06" db="EMBL/GenBank/DDBJ databases">
        <authorList>
            <person name="Qiu C."/>
            <person name="Liu Z."/>
        </authorList>
    </citation>
    <scope>NUCLEOTIDE SEQUENCE [LARGE SCALE GENOMIC DNA]</scope>
    <source>
        <strain evidence="5 6">EM 1</strain>
    </source>
</reference>
<evidence type="ECO:0000259" key="4">
    <source>
        <dbReference type="Pfam" id="PF05433"/>
    </source>
</evidence>
<evidence type="ECO:0000313" key="5">
    <source>
        <dbReference type="EMBL" id="NVO79490.1"/>
    </source>
</evidence>
<dbReference type="InterPro" id="IPR051407">
    <property type="entry name" value="Bact_OM_lipoprot/Surf_antigen"/>
</dbReference>
<keyword evidence="2" id="KW-0472">Membrane</keyword>
<dbReference type="GO" id="GO:0019867">
    <property type="term" value="C:outer membrane"/>
    <property type="evidence" value="ECO:0007669"/>
    <property type="project" value="InterPro"/>
</dbReference>
<evidence type="ECO:0000256" key="3">
    <source>
        <dbReference type="SAM" id="SignalP"/>
    </source>
</evidence>
<gene>
    <name evidence="5" type="ORF">HV832_16860</name>
</gene>
<dbReference type="PANTHER" id="PTHR35603:SF2">
    <property type="entry name" value="OUTER MEMBRANE LIPOPROTEIN"/>
    <property type="match status" value="1"/>
</dbReference>
<dbReference type="EMBL" id="JABXYJ010000017">
    <property type="protein sequence ID" value="NVO79490.1"/>
    <property type="molecule type" value="Genomic_DNA"/>
</dbReference>
<dbReference type="AlphaFoldDB" id="A0A850QRN9"/>